<dbReference type="InterPro" id="IPR008936">
    <property type="entry name" value="Rho_GTPase_activation_prot"/>
</dbReference>
<dbReference type="InterPro" id="IPR039360">
    <property type="entry name" value="Ras_GTPase"/>
</dbReference>
<name>A0ABD0QPG7_CIRMR</name>
<keyword evidence="2" id="KW-1185">Reference proteome</keyword>
<dbReference type="PANTHER" id="PTHR10194">
    <property type="entry name" value="RAS GTPASE-ACTIVATING PROTEINS"/>
    <property type="match status" value="1"/>
</dbReference>
<evidence type="ECO:0000313" key="2">
    <source>
        <dbReference type="Proteomes" id="UP001529510"/>
    </source>
</evidence>
<protein>
    <submittedName>
        <fullName evidence="1">Uncharacterized protein</fullName>
    </submittedName>
</protein>
<proteinExistence type="predicted"/>
<feature type="non-terminal residue" evidence="1">
    <location>
        <position position="67"/>
    </location>
</feature>
<sequence>FGSKEEYMSFMNQFLEHEWTNMQRFLLEISNPETISNTAGFEGYVDLGRELSTLHSLLSEAVSQLDQ</sequence>
<feature type="non-terminal residue" evidence="1">
    <location>
        <position position="1"/>
    </location>
</feature>
<gene>
    <name evidence="1" type="ORF">M9458_018736</name>
</gene>
<dbReference type="Proteomes" id="UP001529510">
    <property type="component" value="Unassembled WGS sequence"/>
</dbReference>
<organism evidence="1 2">
    <name type="scientific">Cirrhinus mrigala</name>
    <name type="common">Mrigala</name>
    <dbReference type="NCBI Taxonomy" id="683832"/>
    <lineage>
        <taxon>Eukaryota</taxon>
        <taxon>Metazoa</taxon>
        <taxon>Chordata</taxon>
        <taxon>Craniata</taxon>
        <taxon>Vertebrata</taxon>
        <taxon>Euteleostomi</taxon>
        <taxon>Actinopterygii</taxon>
        <taxon>Neopterygii</taxon>
        <taxon>Teleostei</taxon>
        <taxon>Ostariophysi</taxon>
        <taxon>Cypriniformes</taxon>
        <taxon>Cyprinidae</taxon>
        <taxon>Labeoninae</taxon>
        <taxon>Labeonini</taxon>
        <taxon>Cirrhinus</taxon>
    </lineage>
</organism>
<dbReference type="PANTHER" id="PTHR10194:SF26">
    <property type="entry name" value="DISABLED HOMOLOG 2-INTERACTING PROTEIN"/>
    <property type="match status" value="1"/>
</dbReference>
<dbReference type="EMBL" id="JAMKFB020000008">
    <property type="protein sequence ID" value="KAL0187066.1"/>
    <property type="molecule type" value="Genomic_DNA"/>
</dbReference>
<dbReference type="AlphaFoldDB" id="A0ABD0QPG7"/>
<comment type="caution">
    <text evidence="1">The sequence shown here is derived from an EMBL/GenBank/DDBJ whole genome shotgun (WGS) entry which is preliminary data.</text>
</comment>
<dbReference type="Gene3D" id="1.10.506.20">
    <property type="match status" value="1"/>
</dbReference>
<accession>A0ABD0QPG7</accession>
<dbReference type="SUPFAM" id="SSF48350">
    <property type="entry name" value="GTPase activation domain, GAP"/>
    <property type="match status" value="1"/>
</dbReference>
<reference evidence="1 2" key="1">
    <citation type="submission" date="2024-05" db="EMBL/GenBank/DDBJ databases">
        <title>Genome sequencing and assembly of Indian major carp, Cirrhinus mrigala (Hamilton, 1822).</title>
        <authorList>
            <person name="Mohindra V."/>
            <person name="Chowdhury L.M."/>
            <person name="Lal K."/>
            <person name="Jena J.K."/>
        </authorList>
    </citation>
    <scope>NUCLEOTIDE SEQUENCE [LARGE SCALE GENOMIC DNA]</scope>
    <source>
        <strain evidence="1">CM1030</strain>
        <tissue evidence="1">Blood</tissue>
    </source>
</reference>
<evidence type="ECO:0000313" key="1">
    <source>
        <dbReference type="EMBL" id="KAL0187066.1"/>
    </source>
</evidence>